<dbReference type="GO" id="GO:0009451">
    <property type="term" value="P:RNA modification"/>
    <property type="evidence" value="ECO:0007669"/>
    <property type="project" value="InterPro"/>
</dbReference>
<evidence type="ECO:0000313" key="4">
    <source>
        <dbReference type="Proteomes" id="UP001293593"/>
    </source>
</evidence>
<dbReference type="InterPro" id="IPR046960">
    <property type="entry name" value="PPR_At4g14850-like_plant"/>
</dbReference>
<dbReference type="FunFam" id="1.25.40.10:FF:000366">
    <property type="entry name" value="Pentatricopeptide (PPR) repeat-containing protein"/>
    <property type="match status" value="1"/>
</dbReference>
<evidence type="ECO:0000313" key="3">
    <source>
        <dbReference type="EMBL" id="KAK4277444.1"/>
    </source>
</evidence>
<dbReference type="PANTHER" id="PTHR47926">
    <property type="entry name" value="PENTATRICOPEPTIDE REPEAT-CONTAINING PROTEIN"/>
    <property type="match status" value="1"/>
</dbReference>
<feature type="repeat" description="PPR" evidence="2">
    <location>
        <begin position="109"/>
        <end position="139"/>
    </location>
</feature>
<dbReference type="PROSITE" id="PS51375">
    <property type="entry name" value="PPR"/>
    <property type="match status" value="7"/>
</dbReference>
<dbReference type="Pfam" id="PF01535">
    <property type="entry name" value="PPR"/>
    <property type="match status" value="5"/>
</dbReference>
<dbReference type="Proteomes" id="UP001293593">
    <property type="component" value="Unassembled WGS sequence"/>
</dbReference>
<dbReference type="NCBIfam" id="TIGR00756">
    <property type="entry name" value="PPR"/>
    <property type="match status" value="5"/>
</dbReference>
<dbReference type="InterPro" id="IPR046848">
    <property type="entry name" value="E_motif"/>
</dbReference>
<dbReference type="FunFam" id="1.25.40.10:FF:000031">
    <property type="entry name" value="Pentatricopeptide repeat-containing protein mitochondrial"/>
    <property type="match status" value="1"/>
</dbReference>
<dbReference type="Pfam" id="PF20431">
    <property type="entry name" value="E_motif"/>
    <property type="match status" value="1"/>
</dbReference>
<evidence type="ECO:0000256" key="1">
    <source>
        <dbReference type="ARBA" id="ARBA00022737"/>
    </source>
</evidence>
<dbReference type="EMBL" id="JAWXYG010000003">
    <property type="protein sequence ID" value="KAK4277444.1"/>
    <property type="molecule type" value="Genomic_DNA"/>
</dbReference>
<sequence>MLLHIVSRLWYSRLLPPQEKPFYKSLSQACAFCTVTSIETNLTRRTFSDIFQQCSNLKALEPGKQAHGQMIASGFVPTVFVSNCLIQLYSKCSNMDYALKVFDKMPHQDSVSWNTMLFGYAGSGNMVNVQSFFDSMPQRDVISWNTLVSCYLRDSSNQKSIEVFIQMRNATVQPDRTTFAIVLKACSGLENHNLGIQIHCLAIQTGLINDVVTSCAVVDMYSKCKKLDEASLVFYEIPEKNWVCWGAIIAGCVQNHQLIEGLELFKDMQREGIGMSQSTYASIFRACAELSAFRVGSQLHAHALKANFEYDIIVGTAILDMYAKCQSMTDSKKLFSLLPNPGRPSYNAIIIGHARQDQGKEALGTFLSLQRSGLGFDEVSLSGAFSACAVIKGYFEGIQLQGLAFKCNLMFNICVANAVLDMYGKCGALTEAYLVFDEMVMRDAVSWNAIISAHEQNEEVDKTIPLFVSMLQAKMEPDEFTYGSIIKACAGKKNLNCGMEIHGRIIKSEMGLHPFTASALVDMYCKCGMLEEAGKVHDRMEEQTVVSWNTIISGFSLQKQSENAQRYFCHMLEMGVMPDTFTYATILDTCADLATIELGKQIHAQILKLQWHSDAYIASTLVDMYSKCGEMQDSQLMFEKAPNRDYVTWNAMICAYACHGLGEEAIKVFEEMQLLNLKPNRATFISVLRACAHMGYVDKGLDYFQKMQSHYGLNPELEHYSCMVDLLGRSGQVNEALKLVESMPFEADEIIWRTLLSICKSQGNVEVAELAANSLLQLDPQDSSAYVLLSNIYADAGMWGGVSKIRRIMKDYKLKKEPGCSWIEVRDEVNAFIVGDKAHPRCEEIYEKIHLLLYEMKWAGHAPEVHLMLDDVVEDEEEPQELRAMYM</sequence>
<organism evidence="3 4">
    <name type="scientific">Acacia crassicarpa</name>
    <name type="common">northern wattle</name>
    <dbReference type="NCBI Taxonomy" id="499986"/>
    <lineage>
        <taxon>Eukaryota</taxon>
        <taxon>Viridiplantae</taxon>
        <taxon>Streptophyta</taxon>
        <taxon>Embryophyta</taxon>
        <taxon>Tracheophyta</taxon>
        <taxon>Spermatophyta</taxon>
        <taxon>Magnoliopsida</taxon>
        <taxon>eudicotyledons</taxon>
        <taxon>Gunneridae</taxon>
        <taxon>Pentapetalae</taxon>
        <taxon>rosids</taxon>
        <taxon>fabids</taxon>
        <taxon>Fabales</taxon>
        <taxon>Fabaceae</taxon>
        <taxon>Caesalpinioideae</taxon>
        <taxon>mimosoid clade</taxon>
        <taxon>Acacieae</taxon>
        <taxon>Acacia</taxon>
    </lineage>
</organism>
<feature type="repeat" description="PPR" evidence="2">
    <location>
        <begin position="443"/>
        <end position="477"/>
    </location>
</feature>
<dbReference type="AlphaFoldDB" id="A0AAE1KKB1"/>
<dbReference type="PANTHER" id="PTHR47926:SF406">
    <property type="entry name" value="REPEAT (PPR) SUPERFAMILY PROTEIN, PUTATIVE-RELATED"/>
    <property type="match status" value="1"/>
</dbReference>
<dbReference type="GO" id="GO:0003723">
    <property type="term" value="F:RNA binding"/>
    <property type="evidence" value="ECO:0007669"/>
    <property type="project" value="InterPro"/>
</dbReference>
<dbReference type="Pfam" id="PF13041">
    <property type="entry name" value="PPR_2"/>
    <property type="match status" value="5"/>
</dbReference>
<keyword evidence="4" id="KW-1185">Reference proteome</keyword>
<feature type="repeat" description="PPR" evidence="2">
    <location>
        <begin position="544"/>
        <end position="578"/>
    </location>
</feature>
<accession>A0AAE1KKB1</accession>
<reference evidence="3" key="1">
    <citation type="submission" date="2023-10" db="EMBL/GenBank/DDBJ databases">
        <title>Chromosome-level genome of the transformable northern wattle, Acacia crassicarpa.</title>
        <authorList>
            <person name="Massaro I."/>
            <person name="Sinha N.R."/>
            <person name="Poethig S."/>
            <person name="Leichty A.R."/>
        </authorList>
    </citation>
    <scope>NUCLEOTIDE SEQUENCE</scope>
    <source>
        <strain evidence="3">Acra3RX</strain>
        <tissue evidence="3">Leaf</tissue>
    </source>
</reference>
<dbReference type="FunFam" id="1.25.40.10:FF:000196">
    <property type="entry name" value="Pentatricopeptide repeat-containing protein At4g14850"/>
    <property type="match status" value="2"/>
</dbReference>
<dbReference type="FunFam" id="1.25.40.10:FF:000780">
    <property type="entry name" value="Pentatricopeptide repeat-containing protein isoform A"/>
    <property type="match status" value="1"/>
</dbReference>
<proteinExistence type="predicted"/>
<gene>
    <name evidence="3" type="ORF">QN277_015444</name>
</gene>
<evidence type="ECO:0008006" key="5">
    <source>
        <dbReference type="Google" id="ProtNLM"/>
    </source>
</evidence>
<feature type="repeat" description="PPR" evidence="2">
    <location>
        <begin position="241"/>
        <end position="275"/>
    </location>
</feature>
<name>A0AAE1KKB1_9FABA</name>
<dbReference type="FunFam" id="1.25.40.10:FF:000669">
    <property type="entry name" value="Pentatricopeptide repeat-containing protein At4g33990"/>
    <property type="match status" value="1"/>
</dbReference>
<evidence type="ECO:0000256" key="2">
    <source>
        <dbReference type="PROSITE-ProRule" id="PRU00708"/>
    </source>
</evidence>
<protein>
    <recommendedName>
        <fullName evidence="5">Pentatricopeptide repeat-containing protein</fullName>
    </recommendedName>
</protein>
<dbReference type="InterPro" id="IPR002885">
    <property type="entry name" value="PPR_rpt"/>
</dbReference>
<dbReference type="InterPro" id="IPR011990">
    <property type="entry name" value="TPR-like_helical_dom_sf"/>
</dbReference>
<feature type="repeat" description="PPR" evidence="2">
    <location>
        <begin position="513"/>
        <end position="543"/>
    </location>
</feature>
<keyword evidence="1" id="KW-0677">Repeat</keyword>
<feature type="repeat" description="PPR" evidence="2">
    <location>
        <begin position="140"/>
        <end position="174"/>
    </location>
</feature>
<feature type="repeat" description="PPR" evidence="2">
    <location>
        <begin position="645"/>
        <end position="679"/>
    </location>
</feature>
<dbReference type="Gene3D" id="1.25.40.10">
    <property type="entry name" value="Tetratricopeptide repeat domain"/>
    <property type="match status" value="6"/>
</dbReference>
<dbReference type="SUPFAM" id="SSF48452">
    <property type="entry name" value="TPR-like"/>
    <property type="match status" value="1"/>
</dbReference>
<comment type="caution">
    <text evidence="3">The sequence shown here is derived from an EMBL/GenBank/DDBJ whole genome shotgun (WGS) entry which is preliminary data.</text>
</comment>